<accession>A0A151K2P8</accession>
<feature type="region of interest" description="Disordered" evidence="1">
    <location>
        <begin position="138"/>
        <end position="210"/>
    </location>
</feature>
<dbReference type="InterPro" id="IPR050951">
    <property type="entry name" value="Retrovirus_Pol_polyprotein"/>
</dbReference>
<sequence length="210" mass="24239">YRLTPHPELNKSPAEAMYGRKIRSRLDLMLPKVNNEQGIENDKILKVFKKGERVAIREYLNKNSKWRFGNINARLGKIHYEIKLDDGRIWKRHINQMKKIGNQIANYTSNLNDMDHNGPINTTKDCVTAENNDQTQYIPQNFDSDSSRCSPKKSLIAESEEGEADEAEVPQTPILSTKTISERNRNASVEGRPQRNRKPPERYGNYLSLI</sequence>
<protein>
    <submittedName>
        <fullName evidence="2">Uncharacterized protein K02A2.6</fullName>
    </submittedName>
</protein>
<evidence type="ECO:0000313" key="3">
    <source>
        <dbReference type="Proteomes" id="UP000078492"/>
    </source>
</evidence>
<dbReference type="PANTHER" id="PTHR37984:SF5">
    <property type="entry name" value="PROTEIN NYNRIN-LIKE"/>
    <property type="match status" value="1"/>
</dbReference>
<dbReference type="STRING" id="471704.A0A151K2P8"/>
<evidence type="ECO:0000256" key="1">
    <source>
        <dbReference type="SAM" id="MobiDB-lite"/>
    </source>
</evidence>
<feature type="compositionally biased region" description="Polar residues" evidence="1">
    <location>
        <begin position="138"/>
        <end position="149"/>
    </location>
</feature>
<gene>
    <name evidence="2" type="ORF">ALC57_00037</name>
</gene>
<organism evidence="2 3">
    <name type="scientific">Trachymyrmex cornetzi</name>
    <dbReference type="NCBI Taxonomy" id="471704"/>
    <lineage>
        <taxon>Eukaryota</taxon>
        <taxon>Metazoa</taxon>
        <taxon>Ecdysozoa</taxon>
        <taxon>Arthropoda</taxon>
        <taxon>Hexapoda</taxon>
        <taxon>Insecta</taxon>
        <taxon>Pterygota</taxon>
        <taxon>Neoptera</taxon>
        <taxon>Endopterygota</taxon>
        <taxon>Hymenoptera</taxon>
        <taxon>Apocrita</taxon>
        <taxon>Aculeata</taxon>
        <taxon>Formicoidea</taxon>
        <taxon>Formicidae</taxon>
        <taxon>Myrmicinae</taxon>
        <taxon>Trachymyrmex</taxon>
    </lineage>
</organism>
<proteinExistence type="predicted"/>
<keyword evidence="3" id="KW-1185">Reference proteome</keyword>
<feature type="non-terminal residue" evidence="2">
    <location>
        <position position="1"/>
    </location>
</feature>
<comment type="caution">
    <text evidence="2">The sequence shown here is derived from an EMBL/GenBank/DDBJ whole genome shotgun (WGS) entry which is preliminary data.</text>
</comment>
<name>A0A151K2P8_9HYME</name>
<dbReference type="AlphaFoldDB" id="A0A151K2P8"/>
<dbReference type="PANTHER" id="PTHR37984">
    <property type="entry name" value="PROTEIN CBG26694"/>
    <property type="match status" value="1"/>
</dbReference>
<dbReference type="EMBL" id="LKEY01013762">
    <property type="protein sequence ID" value="KYN50400.1"/>
    <property type="molecule type" value="Genomic_DNA"/>
</dbReference>
<feature type="compositionally biased region" description="Acidic residues" evidence="1">
    <location>
        <begin position="158"/>
        <end position="168"/>
    </location>
</feature>
<evidence type="ECO:0000313" key="2">
    <source>
        <dbReference type="EMBL" id="KYN50400.1"/>
    </source>
</evidence>
<reference evidence="2 3" key="1">
    <citation type="submission" date="2015-09" db="EMBL/GenBank/DDBJ databases">
        <title>Trachymyrmex cornetzi WGS genome.</title>
        <authorList>
            <person name="Nygaard S."/>
            <person name="Hu H."/>
            <person name="Boomsma J."/>
            <person name="Zhang G."/>
        </authorList>
    </citation>
    <scope>NUCLEOTIDE SEQUENCE [LARGE SCALE GENOMIC DNA]</scope>
    <source>
        <strain evidence="2">Tcor2-1</strain>
        <tissue evidence="2">Whole body</tissue>
    </source>
</reference>
<dbReference type="Proteomes" id="UP000078492">
    <property type="component" value="Unassembled WGS sequence"/>
</dbReference>